<accession>A0ABV9RID7</accession>
<evidence type="ECO:0000313" key="1">
    <source>
        <dbReference type="EMBL" id="MFC4833974.1"/>
    </source>
</evidence>
<comment type="caution">
    <text evidence="1">The sequence shown here is derived from an EMBL/GenBank/DDBJ whole genome shotgun (WGS) entry which is preliminary data.</text>
</comment>
<dbReference type="Proteomes" id="UP001595909">
    <property type="component" value="Unassembled WGS sequence"/>
</dbReference>
<evidence type="ECO:0000313" key="2">
    <source>
        <dbReference type="Proteomes" id="UP001595909"/>
    </source>
</evidence>
<organism evidence="1 2">
    <name type="scientific">Actinomycetospora chibensis</name>
    <dbReference type="NCBI Taxonomy" id="663606"/>
    <lineage>
        <taxon>Bacteria</taxon>
        <taxon>Bacillati</taxon>
        <taxon>Actinomycetota</taxon>
        <taxon>Actinomycetes</taxon>
        <taxon>Pseudonocardiales</taxon>
        <taxon>Pseudonocardiaceae</taxon>
        <taxon>Actinomycetospora</taxon>
    </lineage>
</organism>
<name>A0ABV9RID7_9PSEU</name>
<keyword evidence="2" id="KW-1185">Reference proteome</keyword>
<reference evidence="2" key="1">
    <citation type="journal article" date="2019" name="Int. J. Syst. Evol. Microbiol.">
        <title>The Global Catalogue of Microorganisms (GCM) 10K type strain sequencing project: providing services to taxonomists for standard genome sequencing and annotation.</title>
        <authorList>
            <consortium name="The Broad Institute Genomics Platform"/>
            <consortium name="The Broad Institute Genome Sequencing Center for Infectious Disease"/>
            <person name="Wu L."/>
            <person name="Ma J."/>
        </authorList>
    </citation>
    <scope>NUCLEOTIDE SEQUENCE [LARGE SCALE GENOMIC DNA]</scope>
    <source>
        <strain evidence="2">CCUG 50347</strain>
    </source>
</reference>
<gene>
    <name evidence="1" type="ORF">ACFPEL_16285</name>
</gene>
<dbReference type="InterPro" id="IPR054271">
    <property type="entry name" value="DUF7002"/>
</dbReference>
<dbReference type="RefSeq" id="WP_378014974.1">
    <property type="nucleotide sequence ID" value="NZ_BAABHN010000036.1"/>
</dbReference>
<sequence length="214" mass="22966">MSTTGPTGITPAELVSRHPRLFHMTEPGAWPSIRAEGLASAAALVERFGAAPALVAGRRPAAVTLHAPGRDPVVLRDNGVLHDGQLARCLEGMGVADFYRMLNARVYLWPTRRRVEGLLAARAYRHRAHLVLELDTAALLDRHAAAVRLSPINMGATLINPPRRGPDTARPLATWPRGRTLAEVTVEHAVPDAAELVLGAAVHHPGGHVEPLDL</sequence>
<dbReference type="Pfam" id="PF22531">
    <property type="entry name" value="DUF7002"/>
    <property type="match status" value="1"/>
</dbReference>
<dbReference type="EMBL" id="JBHSIM010000036">
    <property type="protein sequence ID" value="MFC4833974.1"/>
    <property type="molecule type" value="Genomic_DNA"/>
</dbReference>
<proteinExistence type="predicted"/>
<protein>
    <submittedName>
        <fullName evidence="1">DUF7002 family protein</fullName>
    </submittedName>
</protein>